<protein>
    <recommendedName>
        <fullName evidence="10">ML-like domain-containing protein</fullName>
    </recommendedName>
</protein>
<dbReference type="GO" id="GO:0055085">
    <property type="term" value="P:transmembrane transport"/>
    <property type="evidence" value="ECO:0007669"/>
    <property type="project" value="TreeGrafter"/>
</dbReference>
<reference evidence="11 12" key="1">
    <citation type="journal article" date="2015" name="Genome Announc.">
        <title>Draft Genome Sequence and Gene Annotation of the Entomopathogenic Fungus Verticillium hemipterigenum.</title>
        <authorList>
            <person name="Horn F."/>
            <person name="Habel A."/>
            <person name="Scharf D.H."/>
            <person name="Dworschak J."/>
            <person name="Brakhage A.A."/>
            <person name="Guthke R."/>
            <person name="Hertweck C."/>
            <person name="Linde J."/>
        </authorList>
    </citation>
    <scope>NUCLEOTIDE SEQUENCE [LARGE SCALE GENOMIC DNA]</scope>
</reference>
<feature type="transmembrane region" description="Helical" evidence="8">
    <location>
        <begin position="421"/>
        <end position="442"/>
    </location>
</feature>
<feature type="transmembrane region" description="Helical" evidence="8">
    <location>
        <begin position="659"/>
        <end position="684"/>
    </location>
</feature>
<feature type="signal peptide" evidence="9">
    <location>
        <begin position="1"/>
        <end position="29"/>
    </location>
</feature>
<feature type="chain" id="PRO_5001979520" description="ML-like domain-containing protein" evidence="9">
    <location>
        <begin position="30"/>
        <end position="887"/>
    </location>
</feature>
<comment type="similarity">
    <text evidence="2">Belongs to the transient receptor potential (TRP) ion channel family.</text>
</comment>
<feature type="compositionally biased region" description="Basic and acidic residues" evidence="7">
    <location>
        <begin position="715"/>
        <end position="727"/>
    </location>
</feature>
<feature type="transmembrane region" description="Helical" evidence="8">
    <location>
        <begin position="596"/>
        <end position="614"/>
    </location>
</feature>
<feature type="transmembrane region" description="Helical" evidence="8">
    <location>
        <begin position="193"/>
        <end position="219"/>
    </location>
</feature>
<evidence type="ECO:0000313" key="12">
    <source>
        <dbReference type="Proteomes" id="UP000039046"/>
    </source>
</evidence>
<keyword evidence="6 8" id="KW-0472">Membrane</keyword>
<evidence type="ECO:0000259" key="10">
    <source>
        <dbReference type="SMART" id="SM01320"/>
    </source>
</evidence>
<comment type="subcellular location">
    <subcellularLocation>
        <location evidence="1">Membrane</location>
        <topology evidence="1">Multi-pass membrane protein</topology>
    </subcellularLocation>
</comment>
<organism evidence="11 12">
    <name type="scientific">[Torrubiella] hemipterigena</name>
    <dbReference type="NCBI Taxonomy" id="1531966"/>
    <lineage>
        <taxon>Eukaryota</taxon>
        <taxon>Fungi</taxon>
        <taxon>Dikarya</taxon>
        <taxon>Ascomycota</taxon>
        <taxon>Pezizomycotina</taxon>
        <taxon>Sordariomycetes</taxon>
        <taxon>Hypocreomycetidae</taxon>
        <taxon>Hypocreales</taxon>
        <taxon>Clavicipitaceae</taxon>
        <taxon>Clavicipitaceae incertae sedis</taxon>
        <taxon>'Torrubiella' clade</taxon>
    </lineage>
</organism>
<dbReference type="Pfam" id="PF06011">
    <property type="entry name" value="TRP"/>
    <property type="match status" value="1"/>
</dbReference>
<dbReference type="Pfam" id="PF14558">
    <property type="entry name" value="TRP_N"/>
    <property type="match status" value="1"/>
</dbReference>
<gene>
    <name evidence="11" type="ORF">VHEMI07091</name>
</gene>
<evidence type="ECO:0000256" key="2">
    <source>
        <dbReference type="ARBA" id="ARBA00010642"/>
    </source>
</evidence>
<keyword evidence="12" id="KW-1185">Reference proteome</keyword>
<dbReference type="InterPro" id="IPR010308">
    <property type="entry name" value="TRP_C"/>
</dbReference>
<dbReference type="InterPro" id="IPR032800">
    <property type="entry name" value="TRP_N"/>
</dbReference>
<evidence type="ECO:0000256" key="8">
    <source>
        <dbReference type="SAM" id="Phobius"/>
    </source>
</evidence>
<dbReference type="GO" id="GO:0009272">
    <property type="term" value="P:fungal-type cell wall biogenesis"/>
    <property type="evidence" value="ECO:0007669"/>
    <property type="project" value="TreeGrafter"/>
</dbReference>
<name>A0A0A1TL10_9HYPO</name>
<feature type="transmembrane region" description="Helical" evidence="8">
    <location>
        <begin position="379"/>
        <end position="400"/>
    </location>
</feature>
<evidence type="ECO:0000313" key="11">
    <source>
        <dbReference type="EMBL" id="CEJ91373.1"/>
    </source>
</evidence>
<feature type="compositionally biased region" description="Basic and acidic residues" evidence="7">
    <location>
        <begin position="736"/>
        <end position="747"/>
    </location>
</feature>
<evidence type="ECO:0000256" key="7">
    <source>
        <dbReference type="SAM" id="MobiDB-lite"/>
    </source>
</evidence>
<evidence type="ECO:0000256" key="3">
    <source>
        <dbReference type="ARBA" id="ARBA00022692"/>
    </source>
</evidence>
<proteinExistence type="inferred from homology"/>
<feature type="transmembrane region" description="Helical" evidence="8">
    <location>
        <begin position="231"/>
        <end position="253"/>
    </location>
</feature>
<dbReference type="InterPro" id="IPR040241">
    <property type="entry name" value="TRP_Flc/Pkd2-like"/>
</dbReference>
<feature type="region of interest" description="Disordered" evidence="7">
    <location>
        <begin position="834"/>
        <end position="887"/>
    </location>
</feature>
<dbReference type="PANTHER" id="PTHR31145:SF7">
    <property type="entry name" value="TRP-LIKE ION CHANNEL"/>
    <property type="match status" value="1"/>
</dbReference>
<keyword evidence="3 8" id="KW-0812">Transmembrane</keyword>
<dbReference type="Proteomes" id="UP000039046">
    <property type="component" value="Unassembled WGS sequence"/>
</dbReference>
<feature type="transmembrane region" description="Helical" evidence="8">
    <location>
        <begin position="626"/>
        <end position="647"/>
    </location>
</feature>
<feature type="compositionally biased region" description="Polar residues" evidence="7">
    <location>
        <begin position="867"/>
        <end position="878"/>
    </location>
</feature>
<feature type="region of interest" description="Disordered" evidence="7">
    <location>
        <begin position="715"/>
        <end position="784"/>
    </location>
</feature>
<dbReference type="STRING" id="1531966.A0A0A1TL10"/>
<feature type="transmembrane region" description="Helical" evidence="8">
    <location>
        <begin position="571"/>
        <end position="590"/>
    </location>
</feature>
<dbReference type="OrthoDB" id="5377623at2759"/>
<dbReference type="AlphaFoldDB" id="A0A0A1TL10"/>
<dbReference type="SMART" id="SM01320">
    <property type="entry name" value="TRP_N"/>
    <property type="match status" value="1"/>
</dbReference>
<feature type="transmembrane region" description="Helical" evidence="8">
    <location>
        <begin position="454"/>
        <end position="478"/>
    </location>
</feature>
<evidence type="ECO:0000256" key="9">
    <source>
        <dbReference type="SAM" id="SignalP"/>
    </source>
</evidence>
<evidence type="ECO:0000256" key="5">
    <source>
        <dbReference type="ARBA" id="ARBA00022989"/>
    </source>
</evidence>
<keyword evidence="5 8" id="KW-1133">Transmembrane helix</keyword>
<dbReference type="EMBL" id="CDHN01000003">
    <property type="protein sequence ID" value="CEJ91373.1"/>
    <property type="molecule type" value="Genomic_DNA"/>
</dbReference>
<feature type="domain" description="ML-like" evidence="10">
    <location>
        <begin position="51"/>
        <end position="190"/>
    </location>
</feature>
<evidence type="ECO:0000256" key="6">
    <source>
        <dbReference type="ARBA" id="ARBA00023136"/>
    </source>
</evidence>
<dbReference type="PANTHER" id="PTHR31145">
    <property type="entry name" value="INTEGRAL MEMBRANE PROTEIN (AFU_ORTHOLOGUE AFUA_7G01610)"/>
    <property type="match status" value="1"/>
</dbReference>
<feature type="compositionally biased region" description="Low complexity" evidence="7">
    <location>
        <begin position="772"/>
        <end position="784"/>
    </location>
</feature>
<evidence type="ECO:0000256" key="4">
    <source>
        <dbReference type="ARBA" id="ARBA00022729"/>
    </source>
</evidence>
<dbReference type="HOGENOM" id="CLU_009253_0_0_1"/>
<sequence length="887" mass="97822">MESPQNYRSSLIVLYLAIILPLLCSLAAADPIFVNGVGDQVNQKLDVSRYPALYTGDFADCMTGGSLFNVTKFDTAYYQDNATISFHLDGSSNIRQESVMLYLSIEAYGEVRYGTAYDPCKGNITSLCPLKAPQSIQAYGALADVESIVPSVGLNIPNFEGLARIRIFSNSTQKEIGCFQASMSNSITLSQPAVLGTIVGIFILAAAVASFLSAIYGVSIEHVRMHYAHSVSIMVLIDTFQSFFLSGALAVSWPSVLPAWWSNFAWTAGMFTTDQLVRSISSFTGINVNVTQVGGAGPAPPSGKGSLANQIYGRAAQGKFQLANYPMRRAAYDPTNPYDYSWSGNPEGPGMPMPGTWPGFSGTLSQVQVPPAEAFTLSLIWLLVLLGIVSFCVIGTKLVLDLLKMVKLLKTDGFDYFRSHCLGYLAASLLRTIFIAFFAIMTTTTFQFTYHGTIAPTVLAVVIFVLLLAIVGSAAAYACQLRLREGSFEFTRDALRFEMRRKVRGIPYISTIREKAMGETEASNKPTLLFAIPIPYIKHVNTDPNRPNVHKDEMFIKRFGWLSARYRRSRWWFFVYYIIYQFARACLLGGGSRTPHAQVFSLLIMETLAAVIIFKLKPFESSRNSALGVWLSSISKVITTALSIAFLQDFNVDRTATTVIGIIIVIVQGFVGAAALILALLGMFSTWMSLSRNRAEFPEDLSSIRTKYFEHMQQRADDAPQEKKQAISEDPMESTFDVREVRRAPKIEDEDEDYIEPVSQLPLSNGRRTRADSASSRHSVSSIPRAARVHRASWSSNEFAQMQAENLSRPDMQRRAHSRVSSLMLPIAFASLEEGDESSAAIDSQRPMTPAEEFVENTGEPNDQKSHVTQTAEDTQGHTAKGDAPVV</sequence>
<dbReference type="GO" id="GO:0016020">
    <property type="term" value="C:membrane"/>
    <property type="evidence" value="ECO:0007669"/>
    <property type="project" value="UniProtKB-SubCell"/>
</dbReference>
<evidence type="ECO:0000256" key="1">
    <source>
        <dbReference type="ARBA" id="ARBA00004141"/>
    </source>
</evidence>
<keyword evidence="4 9" id="KW-0732">Signal</keyword>
<accession>A0A0A1TL10</accession>